<dbReference type="EMBL" id="MPUH01000167">
    <property type="protein sequence ID" value="OMJ87837.1"/>
    <property type="molecule type" value="Genomic_DNA"/>
</dbReference>
<comment type="caution">
    <text evidence="1">The sequence shown here is derived from an EMBL/GenBank/DDBJ whole genome shotgun (WGS) entry which is preliminary data.</text>
</comment>
<proteinExistence type="predicted"/>
<evidence type="ECO:0000313" key="2">
    <source>
        <dbReference type="Proteomes" id="UP000187209"/>
    </source>
</evidence>
<organism evidence="1 2">
    <name type="scientific">Stentor coeruleus</name>
    <dbReference type="NCBI Taxonomy" id="5963"/>
    <lineage>
        <taxon>Eukaryota</taxon>
        <taxon>Sar</taxon>
        <taxon>Alveolata</taxon>
        <taxon>Ciliophora</taxon>
        <taxon>Postciliodesmatophora</taxon>
        <taxon>Heterotrichea</taxon>
        <taxon>Heterotrichida</taxon>
        <taxon>Stentoridae</taxon>
        <taxon>Stentor</taxon>
    </lineage>
</organism>
<accession>A0A1R2CFN3</accession>
<protein>
    <submittedName>
        <fullName evidence="1">Uncharacterized protein</fullName>
    </submittedName>
</protein>
<reference evidence="1 2" key="1">
    <citation type="submission" date="2016-11" db="EMBL/GenBank/DDBJ databases">
        <title>The macronuclear genome of Stentor coeruleus: a giant cell with tiny introns.</title>
        <authorList>
            <person name="Slabodnick M."/>
            <person name="Ruby J.G."/>
            <person name="Reiff S.B."/>
            <person name="Swart E.C."/>
            <person name="Gosai S."/>
            <person name="Prabakaran S."/>
            <person name="Witkowska E."/>
            <person name="Larue G.E."/>
            <person name="Fisher S."/>
            <person name="Freeman R.M."/>
            <person name="Gunawardena J."/>
            <person name="Chu W."/>
            <person name="Stover N.A."/>
            <person name="Gregory B.D."/>
            <person name="Nowacki M."/>
            <person name="Derisi J."/>
            <person name="Roy S.W."/>
            <person name="Marshall W.F."/>
            <person name="Sood P."/>
        </authorList>
    </citation>
    <scope>NUCLEOTIDE SEQUENCE [LARGE SCALE GENOMIC DNA]</scope>
    <source>
        <strain evidence="1">WM001</strain>
    </source>
</reference>
<name>A0A1R2CFN3_9CILI</name>
<sequence length="244" mass="27357">MGLGKSKIPTPLPGQMLMFVGEKDFDDYYASLENSIKIIEQQKVEIDMRTTDLIISLGAENLWEISPDSELIVKMILAILSASGKGDLQNVANLSESAPYIVLIPKSTSKKVAEVVGKFCSLMNTVNDLPEKLVDCSISQDDINYSEHIQQNITKRTIDSKYTMKDKLEAVKIVNENKKIINTVPRDCVEMLKISSNLPDQVRKVFKELSISPYMEILHQRGVQAAAENLTAPKEIVKKFWPIV</sequence>
<gene>
    <name evidence="1" type="ORF">SteCoe_10403</name>
</gene>
<keyword evidence="2" id="KW-1185">Reference proteome</keyword>
<dbReference type="AlphaFoldDB" id="A0A1R2CFN3"/>
<dbReference type="OrthoDB" id="320448at2759"/>
<dbReference type="Proteomes" id="UP000187209">
    <property type="component" value="Unassembled WGS sequence"/>
</dbReference>
<evidence type="ECO:0000313" key="1">
    <source>
        <dbReference type="EMBL" id="OMJ87837.1"/>
    </source>
</evidence>